<proteinExistence type="predicted"/>
<dbReference type="EMBL" id="JAFBFI010000002">
    <property type="protein sequence ID" value="MBM7691065.1"/>
    <property type="molecule type" value="Genomic_DNA"/>
</dbReference>
<protein>
    <submittedName>
        <fullName evidence="3">RsbT co-antagonist protein RsbR</fullName>
    </submittedName>
</protein>
<dbReference type="PANTHER" id="PTHR33745:SF3">
    <property type="entry name" value="RSBT CO-ANTAGONIST PROTEIN RSBRC"/>
    <property type="match status" value="1"/>
</dbReference>
<evidence type="ECO:0000259" key="2">
    <source>
        <dbReference type="PROSITE" id="PS50801"/>
    </source>
</evidence>
<dbReference type="Gene3D" id="3.30.750.24">
    <property type="entry name" value="STAS domain"/>
    <property type="match status" value="1"/>
</dbReference>
<dbReference type="CDD" id="cd07041">
    <property type="entry name" value="STAS_RsbR_RsbS_like"/>
    <property type="match status" value="1"/>
</dbReference>
<evidence type="ECO:0000313" key="3">
    <source>
        <dbReference type="EMBL" id="MBM7691065.1"/>
    </source>
</evidence>
<dbReference type="SUPFAM" id="SSF52091">
    <property type="entry name" value="SpoIIaa-like"/>
    <property type="match status" value="1"/>
</dbReference>
<evidence type="ECO:0000256" key="1">
    <source>
        <dbReference type="ARBA" id="ARBA00022553"/>
    </source>
</evidence>
<feature type="domain" description="STAS" evidence="2">
    <location>
        <begin position="160"/>
        <end position="271"/>
    </location>
</feature>
<dbReference type="InterPro" id="IPR036513">
    <property type="entry name" value="STAS_dom_sf"/>
</dbReference>
<comment type="caution">
    <text evidence="3">The sequence shown here is derived from an EMBL/GenBank/DDBJ whole genome shotgun (WGS) entry which is preliminary data.</text>
</comment>
<evidence type="ECO:0000313" key="4">
    <source>
        <dbReference type="Proteomes" id="UP000823486"/>
    </source>
</evidence>
<sequence>MSLLINEQLKTIADLVLNKKAELAEQRKNADEHIYSAKTNHFLSIWRENLIEIYANSITRDLDETYLHLKNWGDNIVNLLVDLQIPLDLAIEEVRFYRETIGIIIRDEAKNLNFSLDSLYDVISRFDSVVDRAVHWLSLSYSRTHAALLQAAEKEMDDLTIPIVRVTEEIGVLPLIGDIDTLRAQQLMERALSQGTELNLSYIIIDLSGVPIIDTMVAAQLFKVISALKLIGIDAKLTGIRPEIAQTMVNLGIDFQDVHTFSSLHLAIKSLNK</sequence>
<dbReference type="RefSeq" id="WP_204537996.1">
    <property type="nucleotide sequence ID" value="NZ_JAFBFI010000002.1"/>
</dbReference>
<keyword evidence="1" id="KW-0597">Phosphoprotein</keyword>
<dbReference type="PANTHER" id="PTHR33745">
    <property type="entry name" value="RSBT ANTAGONIST PROTEIN RSBS-RELATED"/>
    <property type="match status" value="1"/>
</dbReference>
<dbReference type="PROSITE" id="PS50801">
    <property type="entry name" value="STAS"/>
    <property type="match status" value="1"/>
</dbReference>
<dbReference type="InterPro" id="IPR051932">
    <property type="entry name" value="Bact_StressResp_Reg"/>
</dbReference>
<dbReference type="InterPro" id="IPR002645">
    <property type="entry name" value="STAS_dom"/>
</dbReference>
<dbReference type="Pfam" id="PF01740">
    <property type="entry name" value="STAS"/>
    <property type="match status" value="1"/>
</dbReference>
<organism evidence="3 4">
    <name type="scientific">Peribacillus deserti</name>
    <dbReference type="NCBI Taxonomy" id="673318"/>
    <lineage>
        <taxon>Bacteria</taxon>
        <taxon>Bacillati</taxon>
        <taxon>Bacillota</taxon>
        <taxon>Bacilli</taxon>
        <taxon>Bacillales</taxon>
        <taxon>Bacillaceae</taxon>
        <taxon>Peribacillus</taxon>
    </lineage>
</organism>
<dbReference type="Proteomes" id="UP000823486">
    <property type="component" value="Unassembled WGS sequence"/>
</dbReference>
<name>A0ABS2QDG8_9BACI</name>
<accession>A0ABS2QDG8</accession>
<reference evidence="3 4" key="1">
    <citation type="submission" date="2021-01" db="EMBL/GenBank/DDBJ databases">
        <title>Genomic Encyclopedia of Type Strains, Phase IV (KMG-IV): sequencing the most valuable type-strain genomes for metagenomic binning, comparative biology and taxonomic classification.</title>
        <authorList>
            <person name="Goeker M."/>
        </authorList>
    </citation>
    <scope>NUCLEOTIDE SEQUENCE [LARGE SCALE GENOMIC DNA]</scope>
    <source>
        <strain evidence="3 4">DSM 105482</strain>
    </source>
</reference>
<gene>
    <name evidence="3" type="ORF">JOC77_000470</name>
</gene>
<keyword evidence="4" id="KW-1185">Reference proteome</keyword>